<dbReference type="PANTHER" id="PTHR12442">
    <property type="entry name" value="DYNEIN INTERMEDIATE CHAIN"/>
    <property type="match status" value="1"/>
</dbReference>
<accession>A0A3M6U6N2</accession>
<evidence type="ECO:0000256" key="4">
    <source>
        <dbReference type="ARBA" id="ARBA00022737"/>
    </source>
</evidence>
<sequence>QTPYWIVKKQLLILDTEKAFGRNKYWCVDEEVNSIIFPRNTMFNDEAQEAVEFKSSWKTERSSKNAGAQTSEIITYEADVQSIHRVDAETQTEEEDEKGKLVFVVEEENPGLVNFILRVYPEVSRQLQANITSHAFDGYEESIDESTSSVSCAHTLMNAALVEDELQVTGLSWNSTGSSALCTWNIDRRAIDPNKPDITIDLSSCLMCIAFHPNLPSVVAGGSFNGEIQVWDTGREDETVLATSGMGSDSHREPVSKVLWTLDSSSKGTKYQILSISGDGKVLVWQMTPGSRDLKLVGGFILQTDSVPRSMRLSKARGDAEMGVTSMSFSHEDRTLFVLGSEAGGVFKCSMTSRGPPVTNVQSSVPLRSPVTFAFSPHFGPVFSVDCSPYHRNLFLTCGTDASVRLYSMLQSKPLFSVEPGAGYLFRVRWSPSRPLVFSVVTTDGRLLIYDLKVDRINPVVTLDVTTDKSPVYSLEYNLQRRQTLATGDSQGRIKIWRLSDELTTQSNREEEFLAVIANDTQTE</sequence>
<dbReference type="PANTHER" id="PTHR12442:SF26">
    <property type="entry name" value="CYTOPLASMIC DYNEIN 2 INTERMEDIATE CHAIN 2"/>
    <property type="match status" value="1"/>
</dbReference>
<dbReference type="EMBL" id="RCHS01002149">
    <property type="protein sequence ID" value="RMX49330.1"/>
    <property type="molecule type" value="Genomic_DNA"/>
</dbReference>
<evidence type="ECO:0000313" key="5">
    <source>
        <dbReference type="EMBL" id="RMX49330.1"/>
    </source>
</evidence>
<dbReference type="InterPro" id="IPR036322">
    <property type="entry name" value="WD40_repeat_dom_sf"/>
</dbReference>
<dbReference type="OrthoDB" id="445052at2759"/>
<dbReference type="GO" id="GO:0045503">
    <property type="term" value="F:dynein light chain binding"/>
    <property type="evidence" value="ECO:0007669"/>
    <property type="project" value="TreeGrafter"/>
</dbReference>
<dbReference type="SMART" id="SM00320">
    <property type="entry name" value="WD40"/>
    <property type="match status" value="5"/>
</dbReference>
<evidence type="ECO:0000313" key="6">
    <source>
        <dbReference type="Proteomes" id="UP000275408"/>
    </source>
</evidence>
<dbReference type="GO" id="GO:0005868">
    <property type="term" value="C:cytoplasmic dynein complex"/>
    <property type="evidence" value="ECO:0007669"/>
    <property type="project" value="TreeGrafter"/>
</dbReference>
<keyword evidence="6" id="KW-1185">Reference proteome</keyword>
<comment type="caution">
    <text evidence="5">The sequence shown here is derived from an EMBL/GenBank/DDBJ whole genome shotgun (WGS) entry which is preliminary data.</text>
</comment>
<keyword evidence="2" id="KW-0963">Cytoplasm</keyword>
<comment type="subcellular location">
    <subcellularLocation>
        <location evidence="1">Cytoplasm</location>
    </subcellularLocation>
</comment>
<organism evidence="5 6">
    <name type="scientific">Pocillopora damicornis</name>
    <name type="common">Cauliflower coral</name>
    <name type="synonym">Millepora damicornis</name>
    <dbReference type="NCBI Taxonomy" id="46731"/>
    <lineage>
        <taxon>Eukaryota</taxon>
        <taxon>Metazoa</taxon>
        <taxon>Cnidaria</taxon>
        <taxon>Anthozoa</taxon>
        <taxon>Hexacorallia</taxon>
        <taxon>Scleractinia</taxon>
        <taxon>Astrocoeniina</taxon>
        <taxon>Pocilloporidae</taxon>
        <taxon>Pocillopora</taxon>
    </lineage>
</organism>
<name>A0A3M6U6N2_POCDA</name>
<evidence type="ECO:0008006" key="7">
    <source>
        <dbReference type="Google" id="ProtNLM"/>
    </source>
</evidence>
<evidence type="ECO:0000256" key="3">
    <source>
        <dbReference type="ARBA" id="ARBA00022574"/>
    </source>
</evidence>
<gene>
    <name evidence="5" type="ORF">pdam_00014447</name>
</gene>
<dbReference type="Pfam" id="PF00400">
    <property type="entry name" value="WD40"/>
    <property type="match status" value="2"/>
</dbReference>
<evidence type="ECO:0000256" key="2">
    <source>
        <dbReference type="ARBA" id="ARBA00022490"/>
    </source>
</evidence>
<reference evidence="5 6" key="1">
    <citation type="journal article" date="2018" name="Sci. Rep.">
        <title>Comparative analysis of the Pocillopora damicornis genome highlights role of immune system in coral evolution.</title>
        <authorList>
            <person name="Cunning R."/>
            <person name="Bay R.A."/>
            <person name="Gillette P."/>
            <person name="Baker A.C."/>
            <person name="Traylor-Knowles N."/>
        </authorList>
    </citation>
    <scope>NUCLEOTIDE SEQUENCE [LARGE SCALE GENOMIC DNA]</scope>
    <source>
        <strain evidence="5">RSMAS</strain>
        <tissue evidence="5">Whole animal</tissue>
    </source>
</reference>
<dbReference type="GO" id="GO:0042073">
    <property type="term" value="P:intraciliary transport"/>
    <property type="evidence" value="ECO:0007669"/>
    <property type="project" value="TreeGrafter"/>
</dbReference>
<dbReference type="Gene3D" id="2.130.10.10">
    <property type="entry name" value="YVTN repeat-like/Quinoprotein amine dehydrogenase"/>
    <property type="match status" value="2"/>
</dbReference>
<dbReference type="SUPFAM" id="SSF50978">
    <property type="entry name" value="WD40 repeat-like"/>
    <property type="match status" value="1"/>
</dbReference>
<dbReference type="AlphaFoldDB" id="A0A3M6U6N2"/>
<feature type="non-terminal residue" evidence="5">
    <location>
        <position position="1"/>
    </location>
</feature>
<dbReference type="InterPro" id="IPR001680">
    <property type="entry name" value="WD40_rpt"/>
</dbReference>
<keyword evidence="3" id="KW-0853">WD repeat</keyword>
<evidence type="ECO:0000256" key="1">
    <source>
        <dbReference type="ARBA" id="ARBA00004496"/>
    </source>
</evidence>
<dbReference type="InterPro" id="IPR015943">
    <property type="entry name" value="WD40/YVTN_repeat-like_dom_sf"/>
</dbReference>
<dbReference type="STRING" id="46731.A0A3M6U6N2"/>
<dbReference type="Proteomes" id="UP000275408">
    <property type="component" value="Unassembled WGS sequence"/>
</dbReference>
<proteinExistence type="predicted"/>
<dbReference type="GO" id="GO:0045504">
    <property type="term" value="F:dynein heavy chain binding"/>
    <property type="evidence" value="ECO:0007669"/>
    <property type="project" value="TreeGrafter"/>
</dbReference>
<dbReference type="GO" id="GO:0097014">
    <property type="term" value="C:ciliary plasm"/>
    <property type="evidence" value="ECO:0007669"/>
    <property type="project" value="TreeGrafter"/>
</dbReference>
<keyword evidence="4" id="KW-0677">Repeat</keyword>
<dbReference type="InterPro" id="IPR050687">
    <property type="entry name" value="Dynein_IC"/>
</dbReference>
<protein>
    <recommendedName>
        <fullName evidence="7">WD repeat-containing protein 34</fullName>
    </recommendedName>
</protein>
<dbReference type="FunFam" id="2.130.10.10:FF:000283">
    <property type="entry name" value="WD repeat domain 34"/>
    <property type="match status" value="1"/>
</dbReference>